<dbReference type="SMART" id="SM00380">
    <property type="entry name" value="AP2"/>
    <property type="match status" value="1"/>
</dbReference>
<dbReference type="Pfam" id="PF00847">
    <property type="entry name" value="AP2"/>
    <property type="match status" value="1"/>
</dbReference>
<sequence>MDISRCTKLESKPGSPSLGEQLTVISNCGLRKESSPESCREGRIRRGALGAEAGIQKSKKRFVGVRQRPSGRWVAEIKDTTQKIRLWLGTFDTAEDAARAYDQAAQILRGANTRTNFVPGPLADASALPSKAARLLLLRKGAAAAAAKKAAAATQASTDQSSSSHDHGRKLMAGSLSQRQQLKATSIADYQAQTSANSSSLHGLSSLLMNASYPQQQQQHSHRSTPAGSPPSINLTSTYNVNLSSCVNDSRMQKPSMNKPSESRAFEPGGAGEGIVEDKDSARLFSSCNMSAADNSVAHYNAIGNFNRQFLQNKNIRSCSDYPYASCENGLIREEQDYNCVAAPGRMDSLDADISCSALSGLEDVDLSCVDAFDSWAEMNILNSDLASSMHIPSCGSIQSDFVVDSTAAADDLQMSEHMRRRMYERNLSASLFAMNGVQECLMLYNSCSEAKSGSAVPYCMSSPSLSLPPSFKRPSISSSSSSWIIVQISFIRREQQFSDSHWRVP</sequence>
<dbReference type="CDD" id="cd00018">
    <property type="entry name" value="AP2"/>
    <property type="match status" value="1"/>
</dbReference>
<dbReference type="InterPro" id="IPR050913">
    <property type="entry name" value="AP2/ERF_ERF"/>
</dbReference>
<dbReference type="PROSITE" id="PS51032">
    <property type="entry name" value="AP2_ERF"/>
    <property type="match status" value="1"/>
</dbReference>
<keyword evidence="3" id="KW-0238">DNA-binding</keyword>
<dbReference type="InterPro" id="IPR016177">
    <property type="entry name" value="DNA-bd_dom_sf"/>
</dbReference>
<name>A0A176VWE6_MARPO</name>
<dbReference type="EMBL" id="LVLJ01002497">
    <property type="protein sequence ID" value="OAE24681.1"/>
    <property type="molecule type" value="Genomic_DNA"/>
</dbReference>
<evidence type="ECO:0000256" key="5">
    <source>
        <dbReference type="ARBA" id="ARBA00023242"/>
    </source>
</evidence>
<evidence type="ECO:0000256" key="7">
    <source>
        <dbReference type="SAM" id="MobiDB-lite"/>
    </source>
</evidence>
<comment type="subcellular location">
    <subcellularLocation>
        <location evidence="1">Nucleus</location>
    </subcellularLocation>
</comment>
<keyword evidence="5" id="KW-0539">Nucleus</keyword>
<dbReference type="Gene3D" id="3.30.730.10">
    <property type="entry name" value="AP2/ERF domain"/>
    <property type="match status" value="1"/>
</dbReference>
<evidence type="ECO:0000313" key="10">
    <source>
        <dbReference type="Proteomes" id="UP000077202"/>
    </source>
</evidence>
<protein>
    <recommendedName>
        <fullName evidence="8">AP2/ERF domain-containing protein</fullName>
    </recommendedName>
</protein>
<keyword evidence="2" id="KW-0805">Transcription regulation</keyword>
<evidence type="ECO:0000256" key="6">
    <source>
        <dbReference type="ARBA" id="ARBA00024343"/>
    </source>
</evidence>
<gene>
    <name evidence="9" type="ORF">AXG93_2601s1020</name>
</gene>
<dbReference type="InterPro" id="IPR036955">
    <property type="entry name" value="AP2/ERF_dom_sf"/>
</dbReference>
<evidence type="ECO:0000256" key="3">
    <source>
        <dbReference type="ARBA" id="ARBA00023125"/>
    </source>
</evidence>
<dbReference type="SUPFAM" id="SSF54171">
    <property type="entry name" value="DNA-binding domain"/>
    <property type="match status" value="1"/>
</dbReference>
<organism evidence="9 10">
    <name type="scientific">Marchantia polymorpha subsp. ruderalis</name>
    <dbReference type="NCBI Taxonomy" id="1480154"/>
    <lineage>
        <taxon>Eukaryota</taxon>
        <taxon>Viridiplantae</taxon>
        <taxon>Streptophyta</taxon>
        <taxon>Embryophyta</taxon>
        <taxon>Marchantiophyta</taxon>
        <taxon>Marchantiopsida</taxon>
        <taxon>Marchantiidae</taxon>
        <taxon>Marchantiales</taxon>
        <taxon>Marchantiaceae</taxon>
        <taxon>Marchantia</taxon>
    </lineage>
</organism>
<feature type="region of interest" description="Disordered" evidence="7">
    <location>
        <begin position="213"/>
        <end position="234"/>
    </location>
</feature>
<dbReference type="PANTHER" id="PTHR31194">
    <property type="entry name" value="SHN SHINE , DNA BINDING / TRANSCRIPTION FACTOR"/>
    <property type="match status" value="1"/>
</dbReference>
<accession>A0A176VWE6</accession>
<dbReference type="GO" id="GO:0003700">
    <property type="term" value="F:DNA-binding transcription factor activity"/>
    <property type="evidence" value="ECO:0007669"/>
    <property type="project" value="InterPro"/>
</dbReference>
<keyword evidence="4" id="KW-0804">Transcription</keyword>
<dbReference type="InterPro" id="IPR001471">
    <property type="entry name" value="AP2/ERF_dom"/>
</dbReference>
<evidence type="ECO:0000313" key="9">
    <source>
        <dbReference type="EMBL" id="OAE24681.1"/>
    </source>
</evidence>
<comment type="caution">
    <text evidence="9">The sequence shown here is derived from an EMBL/GenBank/DDBJ whole genome shotgun (WGS) entry which is preliminary data.</text>
</comment>
<feature type="region of interest" description="Disordered" evidence="7">
    <location>
        <begin position="249"/>
        <end position="273"/>
    </location>
</feature>
<dbReference type="FunFam" id="3.30.730.10:FF:000005">
    <property type="entry name" value="ethylene-responsive transcription factor RAP2-11"/>
    <property type="match status" value="1"/>
</dbReference>
<dbReference type="GO" id="GO:0003677">
    <property type="term" value="F:DNA binding"/>
    <property type="evidence" value="ECO:0007669"/>
    <property type="project" value="UniProtKB-KW"/>
</dbReference>
<comment type="similarity">
    <text evidence="6">Belongs to the AP2/ERF transcription factor family. ERF subfamily.</text>
</comment>
<reference evidence="9" key="1">
    <citation type="submission" date="2016-03" db="EMBL/GenBank/DDBJ databases">
        <title>Mechanisms controlling the formation of the plant cell surface in tip-growing cells are functionally conserved among land plants.</title>
        <authorList>
            <person name="Honkanen S."/>
            <person name="Jones V.A."/>
            <person name="Morieri G."/>
            <person name="Champion C."/>
            <person name="Hetherington A.J."/>
            <person name="Kelly S."/>
            <person name="Saint-Marcoux D."/>
            <person name="Proust H."/>
            <person name="Prescott H."/>
            <person name="Dolan L."/>
        </authorList>
    </citation>
    <scope>NUCLEOTIDE SEQUENCE [LARGE SCALE GENOMIC DNA]</scope>
    <source>
        <tissue evidence="9">Whole gametophyte</tissue>
    </source>
</reference>
<evidence type="ECO:0000256" key="4">
    <source>
        <dbReference type="ARBA" id="ARBA00023163"/>
    </source>
</evidence>
<keyword evidence="10" id="KW-1185">Reference proteome</keyword>
<evidence type="ECO:0000256" key="2">
    <source>
        <dbReference type="ARBA" id="ARBA00023015"/>
    </source>
</evidence>
<evidence type="ECO:0000256" key="1">
    <source>
        <dbReference type="ARBA" id="ARBA00004123"/>
    </source>
</evidence>
<feature type="domain" description="AP2/ERF" evidence="8">
    <location>
        <begin position="61"/>
        <end position="118"/>
    </location>
</feature>
<dbReference type="PRINTS" id="PR00367">
    <property type="entry name" value="ETHRSPELEMNT"/>
</dbReference>
<evidence type="ECO:0000259" key="8">
    <source>
        <dbReference type="PROSITE" id="PS51032"/>
    </source>
</evidence>
<dbReference type="Proteomes" id="UP000077202">
    <property type="component" value="Unassembled WGS sequence"/>
</dbReference>
<dbReference type="AlphaFoldDB" id="A0A176VWE6"/>
<dbReference type="PANTHER" id="PTHR31194:SF189">
    <property type="entry name" value="AP2_ERF DOMAIN-CONTAINING PROTEIN"/>
    <property type="match status" value="1"/>
</dbReference>
<dbReference type="GO" id="GO:0005634">
    <property type="term" value="C:nucleus"/>
    <property type="evidence" value="ECO:0007669"/>
    <property type="project" value="UniProtKB-SubCell"/>
</dbReference>
<proteinExistence type="inferred from homology"/>
<feature type="compositionally biased region" description="Polar residues" evidence="7">
    <location>
        <begin position="249"/>
        <end position="260"/>
    </location>
</feature>